<dbReference type="Pfam" id="PF00583">
    <property type="entry name" value="Acetyltransf_1"/>
    <property type="match status" value="1"/>
</dbReference>
<evidence type="ECO:0000313" key="5">
    <source>
        <dbReference type="EMBL" id="GLJ77670.1"/>
    </source>
</evidence>
<dbReference type="InterPro" id="IPR016181">
    <property type="entry name" value="Acyl_CoA_acyltransferase"/>
</dbReference>
<proteinExistence type="predicted"/>
<feature type="domain" description="N-acetyltransferase" evidence="4">
    <location>
        <begin position="72"/>
        <end position="214"/>
    </location>
</feature>
<keyword evidence="2" id="KW-0012">Acyltransferase</keyword>
<dbReference type="PROSITE" id="PS51186">
    <property type="entry name" value="GNAT"/>
    <property type="match status" value="1"/>
</dbReference>
<dbReference type="CDD" id="cd04301">
    <property type="entry name" value="NAT_SF"/>
    <property type="match status" value="1"/>
</dbReference>
<comment type="caution">
    <text evidence="5">The sequence shown here is derived from an EMBL/GenBank/DDBJ whole genome shotgun (WGS) entry which is preliminary data.</text>
</comment>
<dbReference type="PANTHER" id="PTHR43877">
    <property type="entry name" value="AMINOALKYLPHOSPHONATE N-ACETYLTRANSFERASE-RELATED-RELATED"/>
    <property type="match status" value="1"/>
</dbReference>
<reference evidence="5" key="1">
    <citation type="journal article" date="2014" name="Int. J. Syst. Evol. Microbiol.">
        <title>Complete genome sequence of Corynebacterium casei LMG S-19264T (=DSM 44701T), isolated from a smear-ripened cheese.</title>
        <authorList>
            <consortium name="US DOE Joint Genome Institute (JGI-PGF)"/>
            <person name="Walter F."/>
            <person name="Albersmeier A."/>
            <person name="Kalinowski J."/>
            <person name="Ruckert C."/>
        </authorList>
    </citation>
    <scope>NUCLEOTIDE SEQUENCE</scope>
    <source>
        <strain evidence="5">VKM Ac-1401</strain>
    </source>
</reference>
<accession>A0A9W6M186</accession>
<evidence type="ECO:0000256" key="1">
    <source>
        <dbReference type="ARBA" id="ARBA00022679"/>
    </source>
</evidence>
<dbReference type="InterPro" id="IPR000182">
    <property type="entry name" value="GNAT_dom"/>
</dbReference>
<dbReference type="AlphaFoldDB" id="A0A9W6M186"/>
<evidence type="ECO:0000259" key="4">
    <source>
        <dbReference type="PROSITE" id="PS51186"/>
    </source>
</evidence>
<dbReference type="InterPro" id="IPR050832">
    <property type="entry name" value="Bact_Acetyltransf"/>
</dbReference>
<evidence type="ECO:0000256" key="2">
    <source>
        <dbReference type="ARBA" id="ARBA00023315"/>
    </source>
</evidence>
<organism evidence="5 6">
    <name type="scientific">Leifsonia poae</name>
    <dbReference type="NCBI Taxonomy" id="110933"/>
    <lineage>
        <taxon>Bacteria</taxon>
        <taxon>Bacillati</taxon>
        <taxon>Actinomycetota</taxon>
        <taxon>Actinomycetes</taxon>
        <taxon>Micrococcales</taxon>
        <taxon>Microbacteriaceae</taxon>
        <taxon>Leifsonia</taxon>
    </lineage>
</organism>
<dbReference type="GO" id="GO:0016747">
    <property type="term" value="F:acyltransferase activity, transferring groups other than amino-acyl groups"/>
    <property type="evidence" value="ECO:0007669"/>
    <property type="project" value="InterPro"/>
</dbReference>
<dbReference type="Gene3D" id="3.40.630.30">
    <property type="match status" value="1"/>
</dbReference>
<protein>
    <recommendedName>
        <fullName evidence="4">N-acetyltransferase domain-containing protein</fullName>
    </recommendedName>
</protein>
<dbReference type="SUPFAM" id="SSF55729">
    <property type="entry name" value="Acyl-CoA N-acyltransferases (Nat)"/>
    <property type="match status" value="1"/>
</dbReference>
<evidence type="ECO:0000256" key="3">
    <source>
        <dbReference type="SAM" id="MobiDB-lite"/>
    </source>
</evidence>
<gene>
    <name evidence="5" type="ORF">GCM10017584_32440</name>
</gene>
<evidence type="ECO:0000313" key="6">
    <source>
        <dbReference type="Proteomes" id="UP001142372"/>
    </source>
</evidence>
<name>A0A9W6M186_9MICO</name>
<dbReference type="Proteomes" id="UP001142372">
    <property type="component" value="Unassembled WGS sequence"/>
</dbReference>
<dbReference type="EMBL" id="BSEN01000015">
    <property type="protein sequence ID" value="GLJ77670.1"/>
    <property type="molecule type" value="Genomic_DNA"/>
</dbReference>
<feature type="region of interest" description="Disordered" evidence="3">
    <location>
        <begin position="1"/>
        <end position="20"/>
    </location>
</feature>
<reference evidence="5" key="2">
    <citation type="submission" date="2023-01" db="EMBL/GenBank/DDBJ databases">
        <authorList>
            <person name="Sun Q."/>
            <person name="Evtushenko L."/>
        </authorList>
    </citation>
    <scope>NUCLEOTIDE SEQUENCE</scope>
    <source>
        <strain evidence="5">VKM Ac-1401</strain>
    </source>
</reference>
<keyword evidence="1" id="KW-0808">Transferase</keyword>
<sequence>MLPLPVSRCRGYDQEDGGSDEDIAAPWARLRSVFEGPPTSSILGLGVSLAETRRQYALRIRLDTMTTMSGPITVYVADSLSGEDLAAIERLLPQLSSTATFDRARIESMIDHDGTDLIIAREGDRVVGMATLASFPLPTGVRGHLDDVVVDQELRGHGIARLLLEAVIELARERGLRTLDLTSRPSRESAIRLYESVGFERRDSMLMRFAGALA</sequence>
<keyword evidence="6" id="KW-1185">Reference proteome</keyword>